<dbReference type="KEGG" id="vg:13995814"/>
<proteinExistence type="predicted"/>
<evidence type="ECO:0000313" key="2">
    <source>
        <dbReference type="Proteomes" id="UP000000461"/>
    </source>
</evidence>
<keyword evidence="2" id="KW-1185">Reference proteome</keyword>
<name>K4JQG9_9CAUD</name>
<organism evidence="1 2">
    <name type="scientific">Caulobacter phage CcrRogue</name>
    <dbReference type="NCBI Taxonomy" id="2927986"/>
    <lineage>
        <taxon>Viruses</taxon>
        <taxon>Duplodnaviria</taxon>
        <taxon>Heunggongvirae</taxon>
        <taxon>Uroviricota</taxon>
        <taxon>Caudoviricetes</taxon>
        <taxon>Jeanschmidtviridae</taxon>
        <taxon>Poindextervirus</taxon>
        <taxon>Poindextervirus rogue</taxon>
    </lineage>
</organism>
<accession>K4JQG9</accession>
<protein>
    <submittedName>
        <fullName evidence="1">Uncharacterized protein</fullName>
    </submittedName>
</protein>
<reference evidence="1 2" key="1">
    <citation type="journal article" date="2012" name="BMC Genomics">
        <title>The Caulobacter crescentus phage phiCbK: genomics of a canonical phage.</title>
        <authorList>
            <person name="Gill J.J."/>
            <person name="Berry J.D."/>
            <person name="Russell W.K."/>
            <person name="Lessor L."/>
            <person name="Escobar Garcia D.A."/>
            <person name="Hernandez D."/>
            <person name="Kane A."/>
            <person name="Keene J."/>
            <person name="Maddox M."/>
            <person name="Martin R."/>
            <person name="Mohan S."/>
            <person name="Thorn A.M."/>
            <person name="Russell D.H."/>
            <person name="Young R."/>
        </authorList>
    </citation>
    <scope>NUCLEOTIDE SEQUENCE [LARGE SCALE GENOMIC DNA]</scope>
</reference>
<dbReference type="OrthoDB" id="21981at10239"/>
<sequence length="225" mass="25240">MTHLRLGQFDRDYATQKTQWVPRGFSKQSDRYVYPNTGWSWTDWGGEVKDTYDTLEQAKSAITSGYLKDMIKAQDIVDIVFLEVKVDRQIVEKKSVKAYTGAGKLKALTEPVFHVGPGKTALTMGDYVFLNLNGRSEPDIFGRVMAIHKDIATVWILNGAWTLLMRLDGLDLFIAADDRSGMGGKPIHLHYVGPLPDPTIAPRDYEGQLEALRGMQSNGCHYNKA</sequence>
<evidence type="ECO:0000313" key="1">
    <source>
        <dbReference type="EMBL" id="AFU86515.1"/>
    </source>
</evidence>
<gene>
    <name evidence="1" type="ORF">CcrRogue_gp033</name>
</gene>
<dbReference type="EMBL" id="JX100814">
    <property type="protein sequence ID" value="AFU86515.1"/>
    <property type="molecule type" value="Genomic_DNA"/>
</dbReference>
<dbReference type="Proteomes" id="UP000000461">
    <property type="component" value="Segment"/>
</dbReference>